<feature type="binding site" evidence="6">
    <location>
        <begin position="73"/>
        <end position="74"/>
    </location>
    <ligand>
        <name>NAD(+)</name>
        <dbReference type="ChEBI" id="CHEBI:57540"/>
    </ligand>
</feature>
<evidence type="ECO:0000313" key="7">
    <source>
        <dbReference type="EMBL" id="CAH0534327.1"/>
    </source>
</evidence>
<keyword evidence="1 6" id="KW-0808">Transferase</keyword>
<keyword evidence="3 6" id="KW-0521">NADP</keyword>
<dbReference type="EC" id="2.7.1.23" evidence="6"/>
<evidence type="ECO:0000256" key="5">
    <source>
        <dbReference type="ARBA" id="ARBA00047925"/>
    </source>
</evidence>
<evidence type="ECO:0000256" key="6">
    <source>
        <dbReference type="HAMAP-Rule" id="MF_00361"/>
    </source>
</evidence>
<dbReference type="NCBIfam" id="NF002893">
    <property type="entry name" value="PRK03378.1"/>
    <property type="match status" value="1"/>
</dbReference>
<comment type="catalytic activity">
    <reaction evidence="5 6">
        <text>NAD(+) + ATP = ADP + NADP(+) + H(+)</text>
        <dbReference type="Rhea" id="RHEA:18629"/>
        <dbReference type="ChEBI" id="CHEBI:15378"/>
        <dbReference type="ChEBI" id="CHEBI:30616"/>
        <dbReference type="ChEBI" id="CHEBI:57540"/>
        <dbReference type="ChEBI" id="CHEBI:58349"/>
        <dbReference type="ChEBI" id="CHEBI:456216"/>
        <dbReference type="EC" id="2.7.1.23"/>
    </reaction>
</comment>
<comment type="cofactor">
    <cofactor evidence="6">
        <name>a divalent metal cation</name>
        <dbReference type="ChEBI" id="CHEBI:60240"/>
    </cofactor>
</comment>
<dbReference type="InterPro" id="IPR017438">
    <property type="entry name" value="ATP-NAD_kinase_N"/>
</dbReference>
<keyword evidence="4 6" id="KW-0520">NAD</keyword>
<dbReference type="Proteomes" id="UP000838672">
    <property type="component" value="Unassembled WGS sequence"/>
</dbReference>
<evidence type="ECO:0000256" key="1">
    <source>
        <dbReference type="ARBA" id="ARBA00022679"/>
    </source>
</evidence>
<dbReference type="InterPro" id="IPR017437">
    <property type="entry name" value="ATP-NAD_kinase_PpnK-typ_C"/>
</dbReference>
<feature type="binding site" evidence="6">
    <location>
        <begin position="147"/>
        <end position="148"/>
    </location>
    <ligand>
        <name>NAD(+)</name>
        <dbReference type="ChEBI" id="CHEBI:57540"/>
    </ligand>
</feature>
<accession>A0ABM8ZVG8</accession>
<name>A0ABM8ZVG8_9VIBR</name>
<dbReference type="Gene3D" id="3.40.50.10330">
    <property type="entry name" value="Probable inorganic polyphosphate/atp-NAD kinase, domain 1"/>
    <property type="match status" value="1"/>
</dbReference>
<keyword evidence="2 6" id="KW-0418">Kinase</keyword>
<feature type="binding site" evidence="6">
    <location>
        <position position="158"/>
    </location>
    <ligand>
        <name>NAD(+)</name>
        <dbReference type="ChEBI" id="CHEBI:57540"/>
    </ligand>
</feature>
<dbReference type="Gene3D" id="2.60.200.30">
    <property type="entry name" value="Probable inorganic polyphosphate/atp-NAD kinase, domain 2"/>
    <property type="match status" value="1"/>
</dbReference>
<keyword evidence="8" id="KW-1185">Reference proteome</keyword>
<keyword evidence="6" id="KW-0067">ATP-binding</keyword>
<dbReference type="InterPro" id="IPR016064">
    <property type="entry name" value="NAD/diacylglycerol_kinase_sf"/>
</dbReference>
<comment type="caution">
    <text evidence="7">The sequence shown here is derived from an EMBL/GenBank/DDBJ whole genome shotgun (WGS) entry which is preliminary data.</text>
</comment>
<feature type="binding site" evidence="6">
    <location>
        <position position="177"/>
    </location>
    <ligand>
        <name>NAD(+)</name>
        <dbReference type="ChEBI" id="CHEBI:57540"/>
    </ligand>
</feature>
<gene>
    <name evidence="6 7" type="primary">nadK</name>
    <name evidence="7" type="ORF">VST7929_02250</name>
</gene>
<dbReference type="InterPro" id="IPR002504">
    <property type="entry name" value="NADK"/>
</dbReference>
<feature type="binding site" evidence="6">
    <location>
        <position position="175"/>
    </location>
    <ligand>
        <name>NAD(+)</name>
        <dbReference type="ChEBI" id="CHEBI:57540"/>
    </ligand>
</feature>
<feature type="active site" description="Proton acceptor" evidence="6">
    <location>
        <position position="73"/>
    </location>
</feature>
<dbReference type="EMBL" id="CAKLDI010000001">
    <property type="protein sequence ID" value="CAH0534327.1"/>
    <property type="molecule type" value="Genomic_DNA"/>
</dbReference>
<organism evidence="7 8">
    <name type="scientific">Vibrio stylophorae</name>
    <dbReference type="NCBI Taxonomy" id="659351"/>
    <lineage>
        <taxon>Bacteria</taxon>
        <taxon>Pseudomonadati</taxon>
        <taxon>Pseudomonadota</taxon>
        <taxon>Gammaproteobacteria</taxon>
        <taxon>Vibrionales</taxon>
        <taxon>Vibrionaceae</taxon>
        <taxon>Vibrio</taxon>
    </lineage>
</organism>
<comment type="similarity">
    <text evidence="6">Belongs to the NAD kinase family.</text>
</comment>
<dbReference type="Pfam" id="PF01513">
    <property type="entry name" value="NAD_kinase"/>
    <property type="match status" value="1"/>
</dbReference>
<evidence type="ECO:0000256" key="3">
    <source>
        <dbReference type="ARBA" id="ARBA00022857"/>
    </source>
</evidence>
<comment type="function">
    <text evidence="6">Involved in the regulation of the intracellular balance of NAD and NADP, and is a key enzyme in the biosynthesis of NADP. Catalyzes specifically the phosphorylation on 2'-hydroxyl of the adenosine moiety of NAD to yield NADP.</text>
</comment>
<comment type="caution">
    <text evidence="6">Lacks conserved residue(s) required for the propagation of feature annotation.</text>
</comment>
<dbReference type="PANTHER" id="PTHR20275:SF0">
    <property type="entry name" value="NAD KINASE"/>
    <property type="match status" value="1"/>
</dbReference>
<reference evidence="7" key="1">
    <citation type="submission" date="2021-11" db="EMBL/GenBank/DDBJ databases">
        <authorList>
            <person name="Rodrigo-Torres L."/>
            <person name="Arahal R. D."/>
            <person name="Lucena T."/>
        </authorList>
    </citation>
    <scope>NUCLEOTIDE SEQUENCE</scope>
    <source>
        <strain evidence="7">CECT 7929</strain>
    </source>
</reference>
<comment type="subcellular location">
    <subcellularLocation>
        <location evidence="6">Cytoplasm</location>
    </subcellularLocation>
</comment>
<sequence>MSQLFSTIALIGKPRDEQACATHVAIYHWLIAQNYQVLIDSRLRDVLPNLDAEFTGLVELGNRADLAIVVGGDGNMLGAARVLSRCDIAVIGVNRGNLGFLTDVDPDEFEQTLGAMLTGEFTTEHRFLLEAEVHRHQQMKSHNAALNEVVLHPGKIAHMIEFEVSIDDQFAFSQRSDGLIIATPTGSTAYSLSGGGPILGPKLDAITLVPMFPHTLSCRPLVVDAKQRIRLTVSPNNRDRLEISCDGQVTLPVAPGDTVEIFQSEHRLKLLHPKDYNYYHTLRRKLGWSSKLF</sequence>
<keyword evidence="6" id="KW-0963">Cytoplasm</keyword>
<feature type="binding site" evidence="6">
    <location>
        <begin position="188"/>
        <end position="193"/>
    </location>
    <ligand>
        <name>NAD(+)</name>
        <dbReference type="ChEBI" id="CHEBI:57540"/>
    </ligand>
</feature>
<dbReference type="Pfam" id="PF20143">
    <property type="entry name" value="NAD_kinase_C"/>
    <property type="match status" value="1"/>
</dbReference>
<evidence type="ECO:0000256" key="2">
    <source>
        <dbReference type="ARBA" id="ARBA00022777"/>
    </source>
</evidence>
<dbReference type="GO" id="GO:0003951">
    <property type="term" value="F:NAD+ kinase activity"/>
    <property type="evidence" value="ECO:0007669"/>
    <property type="project" value="UniProtKB-EC"/>
</dbReference>
<dbReference type="SUPFAM" id="SSF111331">
    <property type="entry name" value="NAD kinase/diacylglycerol kinase-like"/>
    <property type="match status" value="1"/>
</dbReference>
<evidence type="ECO:0000313" key="8">
    <source>
        <dbReference type="Proteomes" id="UP000838672"/>
    </source>
</evidence>
<evidence type="ECO:0000256" key="4">
    <source>
        <dbReference type="ARBA" id="ARBA00023027"/>
    </source>
</evidence>
<dbReference type="PANTHER" id="PTHR20275">
    <property type="entry name" value="NAD KINASE"/>
    <property type="match status" value="1"/>
</dbReference>
<proteinExistence type="inferred from homology"/>
<dbReference type="HAMAP" id="MF_00361">
    <property type="entry name" value="NAD_kinase"/>
    <property type="match status" value="1"/>
</dbReference>
<keyword evidence="6" id="KW-0547">Nucleotide-binding</keyword>
<dbReference type="RefSeq" id="WP_237466827.1">
    <property type="nucleotide sequence ID" value="NZ_CAKLDI010000001.1"/>
</dbReference>
<protein>
    <recommendedName>
        <fullName evidence="6">NAD kinase</fullName>
        <ecNumber evidence="6">2.7.1.23</ecNumber>
    </recommendedName>
    <alternativeName>
        <fullName evidence="6">ATP-dependent NAD kinase</fullName>
    </alternativeName>
</protein>
<feature type="binding site" evidence="6">
    <location>
        <position position="248"/>
    </location>
    <ligand>
        <name>NAD(+)</name>
        <dbReference type="ChEBI" id="CHEBI:57540"/>
    </ligand>
</feature>
<dbReference type="NCBIfam" id="NF002306">
    <property type="entry name" value="PRK01231.1"/>
    <property type="match status" value="1"/>
</dbReference>